<evidence type="ECO:0000313" key="12">
    <source>
        <dbReference type="Proteomes" id="UP001432180"/>
    </source>
</evidence>
<comment type="catalytic activity">
    <reaction evidence="7">
        <text>adenosine + H2O + H(+) = inosine + NH4(+)</text>
        <dbReference type="Rhea" id="RHEA:24408"/>
        <dbReference type="ChEBI" id="CHEBI:15377"/>
        <dbReference type="ChEBI" id="CHEBI:15378"/>
        <dbReference type="ChEBI" id="CHEBI:16335"/>
        <dbReference type="ChEBI" id="CHEBI:17596"/>
        <dbReference type="ChEBI" id="CHEBI:28938"/>
        <dbReference type="EC" id="3.5.4.4"/>
    </reaction>
    <physiologicalReaction direction="left-to-right" evidence="7">
        <dbReference type="Rhea" id="RHEA:24409"/>
    </physiologicalReaction>
</comment>
<dbReference type="InterPro" id="IPR003730">
    <property type="entry name" value="Cu_polyphenol_OxRdtase"/>
</dbReference>
<dbReference type="Gene3D" id="3.60.140.10">
    <property type="entry name" value="CNF1/YfiH-like putative cysteine hydrolases"/>
    <property type="match status" value="1"/>
</dbReference>
<protein>
    <recommendedName>
        <fullName evidence="10">Purine nucleoside phosphorylase</fullName>
    </recommendedName>
</protein>
<evidence type="ECO:0000256" key="6">
    <source>
        <dbReference type="ARBA" id="ARBA00022833"/>
    </source>
</evidence>
<evidence type="ECO:0000313" key="11">
    <source>
        <dbReference type="EMBL" id="WPL19849.1"/>
    </source>
</evidence>
<dbReference type="SUPFAM" id="SSF64438">
    <property type="entry name" value="CNF1/YfiH-like putative cysteine hydrolases"/>
    <property type="match status" value="1"/>
</dbReference>
<dbReference type="InterPro" id="IPR011324">
    <property type="entry name" value="Cytotoxic_necrot_fac-like_cat"/>
</dbReference>
<dbReference type="CDD" id="cd16833">
    <property type="entry name" value="YfiH"/>
    <property type="match status" value="1"/>
</dbReference>
<comment type="catalytic activity">
    <reaction evidence="9">
        <text>S-methyl-5'-thioadenosine + phosphate = 5-(methylsulfanyl)-alpha-D-ribose 1-phosphate + adenine</text>
        <dbReference type="Rhea" id="RHEA:11852"/>
        <dbReference type="ChEBI" id="CHEBI:16708"/>
        <dbReference type="ChEBI" id="CHEBI:17509"/>
        <dbReference type="ChEBI" id="CHEBI:43474"/>
        <dbReference type="ChEBI" id="CHEBI:58533"/>
        <dbReference type="EC" id="2.4.2.28"/>
    </reaction>
    <physiologicalReaction direction="left-to-right" evidence="9">
        <dbReference type="Rhea" id="RHEA:11853"/>
    </physiologicalReaction>
</comment>
<dbReference type="NCBIfam" id="TIGR00726">
    <property type="entry name" value="peptidoglycan editing factor PgeF"/>
    <property type="match status" value="1"/>
</dbReference>
<comment type="catalytic activity">
    <reaction evidence="1">
        <text>inosine + phosphate = alpha-D-ribose 1-phosphate + hypoxanthine</text>
        <dbReference type="Rhea" id="RHEA:27646"/>
        <dbReference type="ChEBI" id="CHEBI:17368"/>
        <dbReference type="ChEBI" id="CHEBI:17596"/>
        <dbReference type="ChEBI" id="CHEBI:43474"/>
        <dbReference type="ChEBI" id="CHEBI:57720"/>
        <dbReference type="EC" id="2.4.2.1"/>
    </reaction>
    <physiologicalReaction direction="left-to-right" evidence="1">
        <dbReference type="Rhea" id="RHEA:27647"/>
    </physiologicalReaction>
</comment>
<evidence type="ECO:0000256" key="8">
    <source>
        <dbReference type="ARBA" id="ARBA00048968"/>
    </source>
</evidence>
<gene>
    <name evidence="11" type="primary">yfiH</name>
    <name evidence="11" type="ORF">Thiowin_04996</name>
</gene>
<dbReference type="PANTHER" id="PTHR30616">
    <property type="entry name" value="UNCHARACTERIZED PROTEIN YFIH"/>
    <property type="match status" value="1"/>
</dbReference>
<proteinExistence type="inferred from homology"/>
<comment type="similarity">
    <text evidence="2 10">Belongs to the purine nucleoside phosphorylase YfiH/LACC1 family.</text>
</comment>
<evidence type="ECO:0000256" key="5">
    <source>
        <dbReference type="ARBA" id="ARBA00022801"/>
    </source>
</evidence>
<keyword evidence="4" id="KW-0479">Metal-binding</keyword>
<dbReference type="EMBL" id="CP121472">
    <property type="protein sequence ID" value="WPL19849.1"/>
    <property type="molecule type" value="Genomic_DNA"/>
</dbReference>
<evidence type="ECO:0000256" key="2">
    <source>
        <dbReference type="ARBA" id="ARBA00007353"/>
    </source>
</evidence>
<sequence length="277" mass="29556">MTFRSQPPTPMSPAPMSPGLELLYPDWSVSQRVRACTTTRGGGTSTGAYAGLNLATHVGDDPARVAANRQLLAAALGLPSDPVWLEQVHGIEVLEIGETTEGVEAIGGEQAIPCADSSLTHRLDRVCAVLTADCLPLLLCERQGRAVAAVHAGWRGLLAGVIEQTVARLAESPEKIAAWLGPAIGQDAFEVGPEVRAAFVAADAQATLAFKPSPGARWLADLYTLARQRLRQTGVNDISGGHHCTFTDQERFYSYRRDGRTGRMATLIWLDSTISAT</sequence>
<dbReference type="PANTHER" id="PTHR30616:SF2">
    <property type="entry name" value="PURINE NUCLEOSIDE PHOSPHORYLASE LACC1"/>
    <property type="match status" value="1"/>
</dbReference>
<organism evidence="11 12">
    <name type="scientific">Thiorhodovibrio winogradskyi</name>
    <dbReference type="NCBI Taxonomy" id="77007"/>
    <lineage>
        <taxon>Bacteria</taxon>
        <taxon>Pseudomonadati</taxon>
        <taxon>Pseudomonadota</taxon>
        <taxon>Gammaproteobacteria</taxon>
        <taxon>Chromatiales</taxon>
        <taxon>Chromatiaceae</taxon>
        <taxon>Thiorhodovibrio</taxon>
    </lineage>
</organism>
<keyword evidence="3" id="KW-0808">Transferase</keyword>
<evidence type="ECO:0000256" key="9">
    <source>
        <dbReference type="ARBA" id="ARBA00049893"/>
    </source>
</evidence>
<evidence type="ECO:0000256" key="3">
    <source>
        <dbReference type="ARBA" id="ARBA00022679"/>
    </source>
</evidence>
<reference evidence="11 12" key="1">
    <citation type="journal article" date="2023" name="Microorganisms">
        <title>Thiorhodovibrio frisius and Trv. litoralis spp. nov., Two Novel Members from a Clade of Fastidious Purple Sulfur Bacteria That Exhibit Unique Red-Shifted Light-Harvesting Capabilities.</title>
        <authorList>
            <person name="Methner A."/>
            <person name="Kuzyk S.B."/>
            <person name="Petersen J."/>
            <person name="Bauer S."/>
            <person name="Brinkmann H."/>
            <person name="Sichau K."/>
            <person name="Wanner G."/>
            <person name="Wolf J."/>
            <person name="Neumann-Schaal M."/>
            <person name="Henke P."/>
            <person name="Tank M."/>
            <person name="Sproer C."/>
            <person name="Bunk B."/>
            <person name="Overmann J."/>
        </authorList>
    </citation>
    <scope>NUCLEOTIDE SEQUENCE [LARGE SCALE GENOMIC DNA]</scope>
    <source>
        <strain evidence="11 12">DSM 6702</strain>
    </source>
</reference>
<evidence type="ECO:0000256" key="1">
    <source>
        <dbReference type="ARBA" id="ARBA00000553"/>
    </source>
</evidence>
<keyword evidence="5" id="KW-0378">Hydrolase</keyword>
<comment type="catalytic activity">
    <reaction evidence="8">
        <text>adenosine + phosphate = alpha-D-ribose 1-phosphate + adenine</text>
        <dbReference type="Rhea" id="RHEA:27642"/>
        <dbReference type="ChEBI" id="CHEBI:16335"/>
        <dbReference type="ChEBI" id="CHEBI:16708"/>
        <dbReference type="ChEBI" id="CHEBI:43474"/>
        <dbReference type="ChEBI" id="CHEBI:57720"/>
        <dbReference type="EC" id="2.4.2.1"/>
    </reaction>
    <physiologicalReaction direction="left-to-right" evidence="8">
        <dbReference type="Rhea" id="RHEA:27643"/>
    </physiologicalReaction>
</comment>
<keyword evidence="12" id="KW-1185">Reference proteome</keyword>
<dbReference type="InterPro" id="IPR038371">
    <property type="entry name" value="Cu_polyphenol_OxRdtase_sf"/>
</dbReference>
<evidence type="ECO:0000256" key="4">
    <source>
        <dbReference type="ARBA" id="ARBA00022723"/>
    </source>
</evidence>
<keyword evidence="6" id="KW-0862">Zinc</keyword>
<evidence type="ECO:0000256" key="10">
    <source>
        <dbReference type="RuleBase" id="RU361274"/>
    </source>
</evidence>
<dbReference type="Pfam" id="PF02578">
    <property type="entry name" value="Cu-oxidase_4"/>
    <property type="match status" value="1"/>
</dbReference>
<evidence type="ECO:0000256" key="7">
    <source>
        <dbReference type="ARBA" id="ARBA00047989"/>
    </source>
</evidence>
<accession>A0ABZ0SGR5</accession>
<name>A0ABZ0SGR5_9GAMM</name>
<dbReference type="Proteomes" id="UP001432180">
    <property type="component" value="Chromosome"/>
</dbReference>